<evidence type="ECO:0000256" key="2">
    <source>
        <dbReference type="ARBA" id="ARBA00010735"/>
    </source>
</evidence>
<evidence type="ECO:0000256" key="5">
    <source>
        <dbReference type="ARBA" id="ARBA00022692"/>
    </source>
</evidence>
<dbReference type="PANTHER" id="PTHR34979:SF1">
    <property type="entry name" value="INNER MEMBRANE PROTEIN YGAZ"/>
    <property type="match status" value="1"/>
</dbReference>
<dbReference type="GO" id="GO:1903785">
    <property type="term" value="P:L-valine transmembrane transport"/>
    <property type="evidence" value="ECO:0007669"/>
    <property type="project" value="TreeGrafter"/>
</dbReference>
<feature type="transmembrane region" description="Helical" evidence="9">
    <location>
        <begin position="164"/>
        <end position="182"/>
    </location>
</feature>
<feature type="compositionally biased region" description="Basic and acidic residues" evidence="8">
    <location>
        <begin position="254"/>
        <end position="280"/>
    </location>
</feature>
<keyword evidence="6 9" id="KW-1133">Transmembrane helix</keyword>
<dbReference type="OrthoDB" id="5195391at2"/>
<gene>
    <name evidence="10" type="ORF">FB476_1054</name>
</gene>
<comment type="caution">
    <text evidence="10">The sequence shown here is derived from an EMBL/GenBank/DDBJ whole genome shotgun (WGS) entry which is preliminary data.</text>
</comment>
<feature type="transmembrane region" description="Helical" evidence="9">
    <location>
        <begin position="194"/>
        <end position="212"/>
    </location>
</feature>
<keyword evidence="11" id="KW-1185">Reference proteome</keyword>
<proteinExistence type="inferred from homology"/>
<dbReference type="EMBL" id="VFPU01000001">
    <property type="protein sequence ID" value="TQM96190.1"/>
    <property type="molecule type" value="Genomic_DNA"/>
</dbReference>
<evidence type="ECO:0000256" key="4">
    <source>
        <dbReference type="ARBA" id="ARBA00022475"/>
    </source>
</evidence>
<dbReference type="PANTHER" id="PTHR34979">
    <property type="entry name" value="INNER MEMBRANE PROTEIN YGAZ"/>
    <property type="match status" value="1"/>
</dbReference>
<name>A0A543KM92_9MICO</name>
<evidence type="ECO:0000256" key="8">
    <source>
        <dbReference type="SAM" id="MobiDB-lite"/>
    </source>
</evidence>
<comment type="similarity">
    <text evidence="2">Belongs to the AzlC family.</text>
</comment>
<feature type="region of interest" description="Disordered" evidence="8">
    <location>
        <begin position="254"/>
        <end position="286"/>
    </location>
</feature>
<dbReference type="GO" id="GO:0005886">
    <property type="term" value="C:plasma membrane"/>
    <property type="evidence" value="ECO:0007669"/>
    <property type="project" value="UniProtKB-SubCell"/>
</dbReference>
<evidence type="ECO:0000313" key="11">
    <source>
        <dbReference type="Proteomes" id="UP000315133"/>
    </source>
</evidence>
<protein>
    <submittedName>
        <fullName evidence="10">Putative branched-subunit amino acid permease</fullName>
    </submittedName>
</protein>
<feature type="transmembrane region" description="Helical" evidence="9">
    <location>
        <begin position="22"/>
        <end position="55"/>
    </location>
</feature>
<feature type="transmembrane region" description="Helical" evidence="9">
    <location>
        <begin position="131"/>
        <end position="152"/>
    </location>
</feature>
<evidence type="ECO:0000256" key="7">
    <source>
        <dbReference type="ARBA" id="ARBA00023136"/>
    </source>
</evidence>
<keyword evidence="7 9" id="KW-0472">Membrane</keyword>
<evidence type="ECO:0000256" key="3">
    <source>
        <dbReference type="ARBA" id="ARBA00022448"/>
    </source>
</evidence>
<comment type="subcellular location">
    <subcellularLocation>
        <location evidence="1">Cell membrane</location>
        <topology evidence="1">Multi-pass membrane protein</topology>
    </subcellularLocation>
</comment>
<keyword evidence="4" id="KW-1003">Cell membrane</keyword>
<accession>A0A543KM92</accession>
<evidence type="ECO:0000256" key="9">
    <source>
        <dbReference type="SAM" id="Phobius"/>
    </source>
</evidence>
<sequence>MEAGAAQAPVWWRTPAAREGMAVGLVGLYGVSAGALGVAAGLSVWQTIVTSLFIFSGGSQFALYGVIGAGGGPLAAVATSTLLGLRNGFYGLELSRRLRPGPRLLPINAHLTIDESTAVALAQPTQRDSRIGFWTTGIGLFVVWQSTTVVGALAGEAMGDPRDYGLDAAAAAAFVALVWPRLFARGAKGRTGPIATAALAMVLTLVSAPFVPTGVEVLIGASAAVLIGLRDLGRDTGDGTDDASATRPVLRDAARHTHDHTGDADHHSTAHHGDDDRAARDGGPTA</sequence>
<evidence type="ECO:0000256" key="1">
    <source>
        <dbReference type="ARBA" id="ARBA00004651"/>
    </source>
</evidence>
<dbReference type="Pfam" id="PF03591">
    <property type="entry name" value="AzlC"/>
    <property type="match status" value="1"/>
</dbReference>
<organism evidence="10 11">
    <name type="scientific">Ornithinimicrobium humiphilum</name>
    <dbReference type="NCBI Taxonomy" id="125288"/>
    <lineage>
        <taxon>Bacteria</taxon>
        <taxon>Bacillati</taxon>
        <taxon>Actinomycetota</taxon>
        <taxon>Actinomycetes</taxon>
        <taxon>Micrococcales</taxon>
        <taxon>Ornithinimicrobiaceae</taxon>
        <taxon>Ornithinimicrobium</taxon>
    </lineage>
</organism>
<dbReference type="Proteomes" id="UP000315133">
    <property type="component" value="Unassembled WGS sequence"/>
</dbReference>
<keyword evidence="3" id="KW-0813">Transport</keyword>
<feature type="transmembrane region" description="Helical" evidence="9">
    <location>
        <begin position="61"/>
        <end position="85"/>
    </location>
</feature>
<evidence type="ECO:0000313" key="10">
    <source>
        <dbReference type="EMBL" id="TQM96190.1"/>
    </source>
</evidence>
<keyword evidence="5 9" id="KW-0812">Transmembrane</keyword>
<dbReference type="AlphaFoldDB" id="A0A543KM92"/>
<evidence type="ECO:0000256" key="6">
    <source>
        <dbReference type="ARBA" id="ARBA00022989"/>
    </source>
</evidence>
<dbReference type="InterPro" id="IPR011606">
    <property type="entry name" value="Brnchd-chn_aa_trnsp_permease"/>
</dbReference>
<reference evidence="10 11" key="1">
    <citation type="submission" date="2019-06" db="EMBL/GenBank/DDBJ databases">
        <title>Sequencing the genomes of 1000 actinobacteria strains.</title>
        <authorList>
            <person name="Klenk H.-P."/>
        </authorList>
    </citation>
    <scope>NUCLEOTIDE SEQUENCE [LARGE SCALE GENOMIC DNA]</scope>
    <source>
        <strain evidence="10 11">DSM 12362</strain>
    </source>
</reference>